<dbReference type="GO" id="GO:0017017">
    <property type="term" value="F:MAP kinase tyrosine/serine/threonine phosphatase activity"/>
    <property type="evidence" value="ECO:0007669"/>
    <property type="project" value="TreeGrafter"/>
</dbReference>
<dbReference type="Pfam" id="PF00782">
    <property type="entry name" value="DSPc"/>
    <property type="match status" value="1"/>
</dbReference>
<evidence type="ECO:0000256" key="2">
    <source>
        <dbReference type="ARBA" id="ARBA00022912"/>
    </source>
</evidence>
<dbReference type="GO" id="GO:0008330">
    <property type="term" value="F:protein tyrosine/threonine phosphatase activity"/>
    <property type="evidence" value="ECO:0007669"/>
    <property type="project" value="TreeGrafter"/>
</dbReference>
<keyword evidence="1" id="KW-0378">Hydrolase</keyword>
<dbReference type="InterPro" id="IPR020422">
    <property type="entry name" value="TYR_PHOSPHATASE_DUAL_dom"/>
</dbReference>
<dbReference type="PANTHER" id="PTHR10159:SF519">
    <property type="entry name" value="DUAL SPECIFICITY PROTEIN PHOSPHATASE MPK3"/>
    <property type="match status" value="1"/>
</dbReference>
<dbReference type="PANTHER" id="PTHR10159">
    <property type="entry name" value="DUAL SPECIFICITY PROTEIN PHOSPHATASE"/>
    <property type="match status" value="1"/>
</dbReference>
<dbReference type="PROSITE" id="PS50054">
    <property type="entry name" value="TYR_PHOSPHATASE_DUAL"/>
    <property type="match status" value="1"/>
</dbReference>
<organism evidence="5">
    <name type="scientific">viral metagenome</name>
    <dbReference type="NCBI Taxonomy" id="1070528"/>
    <lineage>
        <taxon>unclassified sequences</taxon>
        <taxon>metagenomes</taxon>
        <taxon>organismal metagenomes</taxon>
    </lineage>
</organism>
<reference evidence="5" key="1">
    <citation type="journal article" date="2020" name="Nature">
        <title>Giant virus diversity and host interactions through global metagenomics.</title>
        <authorList>
            <person name="Schulz F."/>
            <person name="Roux S."/>
            <person name="Paez-Espino D."/>
            <person name="Jungbluth S."/>
            <person name="Walsh D.A."/>
            <person name="Denef V.J."/>
            <person name="McMahon K.D."/>
            <person name="Konstantinidis K.T."/>
            <person name="Eloe-Fadrosh E.A."/>
            <person name="Kyrpides N.C."/>
            <person name="Woyke T."/>
        </authorList>
    </citation>
    <scope>NUCLEOTIDE SEQUENCE</scope>
    <source>
        <strain evidence="5">GVMAG-S-1021933-23</strain>
    </source>
</reference>
<sequence>MSEIIKDKLYLGSLDDVLNEKFLQDKKITNVITVMKISEKDDYKSYLNKNNILLHIFEVDDILSENITKLFPEVFDIIEASETIFIHCLMVQSRSPTLTISYLMTKFNINLNTATKIVLKNRKNIFPNDSFIKKLIEFDKFCFYQLNENGINKFKRLLKGFE</sequence>
<feature type="domain" description="Tyrosine specific protein phosphatases" evidence="4">
    <location>
        <begin position="65"/>
        <end position="133"/>
    </location>
</feature>
<evidence type="ECO:0000259" key="3">
    <source>
        <dbReference type="PROSITE" id="PS50054"/>
    </source>
</evidence>
<dbReference type="PROSITE" id="PS50056">
    <property type="entry name" value="TYR_PHOSPHATASE_2"/>
    <property type="match status" value="1"/>
</dbReference>
<dbReference type="GO" id="GO:0043409">
    <property type="term" value="P:negative regulation of MAPK cascade"/>
    <property type="evidence" value="ECO:0007669"/>
    <property type="project" value="TreeGrafter"/>
</dbReference>
<dbReference type="SUPFAM" id="SSF52799">
    <property type="entry name" value="(Phosphotyrosine protein) phosphatases II"/>
    <property type="match status" value="1"/>
</dbReference>
<name>A0A6C0ADU5_9ZZZZ</name>
<dbReference type="SMART" id="SM00195">
    <property type="entry name" value="DSPc"/>
    <property type="match status" value="1"/>
</dbReference>
<dbReference type="EMBL" id="MN740593">
    <property type="protein sequence ID" value="QHS77681.1"/>
    <property type="molecule type" value="Genomic_DNA"/>
</dbReference>
<evidence type="ECO:0000256" key="1">
    <source>
        <dbReference type="ARBA" id="ARBA00022801"/>
    </source>
</evidence>
<feature type="domain" description="Tyrosine-protein phosphatase" evidence="3">
    <location>
        <begin position="1"/>
        <end position="144"/>
    </location>
</feature>
<dbReference type="GO" id="GO:0005737">
    <property type="term" value="C:cytoplasm"/>
    <property type="evidence" value="ECO:0007669"/>
    <property type="project" value="TreeGrafter"/>
</dbReference>
<dbReference type="InterPro" id="IPR000340">
    <property type="entry name" value="Dual-sp_phosphatase_cat-dom"/>
</dbReference>
<dbReference type="InterPro" id="IPR000387">
    <property type="entry name" value="Tyr_Pase_dom"/>
</dbReference>
<evidence type="ECO:0000259" key="4">
    <source>
        <dbReference type="PROSITE" id="PS50056"/>
    </source>
</evidence>
<dbReference type="AlphaFoldDB" id="A0A6C0ADU5"/>
<evidence type="ECO:0000313" key="5">
    <source>
        <dbReference type="EMBL" id="QHS77681.1"/>
    </source>
</evidence>
<keyword evidence="2" id="KW-0904">Protein phosphatase</keyword>
<dbReference type="CDD" id="cd14498">
    <property type="entry name" value="DSP"/>
    <property type="match status" value="1"/>
</dbReference>
<proteinExistence type="predicted"/>
<accession>A0A6C0ADU5</accession>
<dbReference type="InterPro" id="IPR029021">
    <property type="entry name" value="Prot-tyrosine_phosphatase-like"/>
</dbReference>
<dbReference type="GO" id="GO:0033550">
    <property type="term" value="F:MAP kinase tyrosine phosphatase activity"/>
    <property type="evidence" value="ECO:0007669"/>
    <property type="project" value="TreeGrafter"/>
</dbReference>
<protein>
    <recommendedName>
        <fullName evidence="6">Tyrosine specific protein phosphatases domain-containing protein</fullName>
    </recommendedName>
</protein>
<evidence type="ECO:0008006" key="6">
    <source>
        <dbReference type="Google" id="ProtNLM"/>
    </source>
</evidence>
<dbReference type="Gene3D" id="3.90.190.10">
    <property type="entry name" value="Protein tyrosine phosphatase superfamily"/>
    <property type="match status" value="1"/>
</dbReference>